<proteinExistence type="predicted"/>
<feature type="compositionally biased region" description="Gly residues" evidence="1">
    <location>
        <begin position="1"/>
        <end position="10"/>
    </location>
</feature>
<feature type="compositionally biased region" description="Low complexity" evidence="1">
    <location>
        <begin position="61"/>
        <end position="71"/>
    </location>
</feature>
<protein>
    <submittedName>
        <fullName evidence="2">Uncharacterized protein</fullName>
    </submittedName>
</protein>
<accession>A0A6J4IL14</accession>
<feature type="non-terminal residue" evidence="2">
    <location>
        <position position="146"/>
    </location>
</feature>
<gene>
    <name evidence="2" type="ORF">AVDCRST_MAG04-2223</name>
</gene>
<feature type="compositionally biased region" description="Basic residues" evidence="1">
    <location>
        <begin position="24"/>
        <end position="33"/>
    </location>
</feature>
<sequence>GGRGGTGARGRAGVLHREPARGGFGRHRARHPLLRGERADRAATRRHHAGVRPPRPRPVDAGAARQAARLLLGEHPRVPGPLRRRPHPGGAAPVAVGEHARAHPRVGEAAGGPRPDPARAAGGGGGSGADDAETRRVPPGRGRRGL</sequence>
<organism evidence="2">
    <name type="scientific">uncultured Acetobacteraceae bacterium</name>
    <dbReference type="NCBI Taxonomy" id="169975"/>
    <lineage>
        <taxon>Bacteria</taxon>
        <taxon>Pseudomonadati</taxon>
        <taxon>Pseudomonadota</taxon>
        <taxon>Alphaproteobacteria</taxon>
        <taxon>Acetobacterales</taxon>
        <taxon>Acetobacteraceae</taxon>
        <taxon>environmental samples</taxon>
    </lineage>
</organism>
<feature type="region of interest" description="Disordered" evidence="1">
    <location>
        <begin position="1"/>
        <end position="146"/>
    </location>
</feature>
<dbReference type="EMBL" id="CADCTL010000155">
    <property type="protein sequence ID" value="CAA9253349.1"/>
    <property type="molecule type" value="Genomic_DNA"/>
</dbReference>
<name>A0A6J4IL14_9PROT</name>
<feature type="non-terminal residue" evidence="2">
    <location>
        <position position="1"/>
    </location>
</feature>
<feature type="compositionally biased region" description="Basic and acidic residues" evidence="1">
    <location>
        <begin position="34"/>
        <end position="43"/>
    </location>
</feature>
<evidence type="ECO:0000313" key="2">
    <source>
        <dbReference type="EMBL" id="CAA9253349.1"/>
    </source>
</evidence>
<dbReference type="AlphaFoldDB" id="A0A6J4IL14"/>
<feature type="compositionally biased region" description="Low complexity" evidence="1">
    <location>
        <begin position="88"/>
        <end position="97"/>
    </location>
</feature>
<reference evidence="2" key="1">
    <citation type="submission" date="2020-02" db="EMBL/GenBank/DDBJ databases">
        <authorList>
            <person name="Meier V. D."/>
        </authorList>
    </citation>
    <scope>NUCLEOTIDE SEQUENCE</scope>
    <source>
        <strain evidence="2">AVDCRST_MAG04</strain>
    </source>
</reference>
<evidence type="ECO:0000256" key="1">
    <source>
        <dbReference type="SAM" id="MobiDB-lite"/>
    </source>
</evidence>